<dbReference type="AlphaFoldDB" id="A0AAW0G8L0"/>
<gene>
    <name evidence="2" type="ORF">QCA50_009148</name>
</gene>
<dbReference type="Proteomes" id="UP001385951">
    <property type="component" value="Unassembled WGS sequence"/>
</dbReference>
<evidence type="ECO:0000313" key="3">
    <source>
        <dbReference type="Proteomes" id="UP001385951"/>
    </source>
</evidence>
<feature type="compositionally biased region" description="Basic residues" evidence="1">
    <location>
        <begin position="241"/>
        <end position="257"/>
    </location>
</feature>
<proteinExistence type="predicted"/>
<reference evidence="2 3" key="1">
    <citation type="submission" date="2022-09" db="EMBL/GenBank/DDBJ databases">
        <authorList>
            <person name="Palmer J.M."/>
        </authorList>
    </citation>
    <scope>NUCLEOTIDE SEQUENCE [LARGE SCALE GENOMIC DNA]</scope>
    <source>
        <strain evidence="2 3">DSM 7382</strain>
    </source>
</reference>
<feature type="region of interest" description="Disordered" evidence="1">
    <location>
        <begin position="28"/>
        <end position="60"/>
    </location>
</feature>
<name>A0AAW0G8L0_9APHY</name>
<dbReference type="Gene3D" id="1.10.238.10">
    <property type="entry name" value="EF-hand"/>
    <property type="match status" value="1"/>
</dbReference>
<feature type="region of interest" description="Disordered" evidence="1">
    <location>
        <begin position="177"/>
        <end position="262"/>
    </location>
</feature>
<dbReference type="EMBL" id="JASBNA010000012">
    <property type="protein sequence ID" value="KAK7687929.1"/>
    <property type="molecule type" value="Genomic_DNA"/>
</dbReference>
<protein>
    <submittedName>
        <fullName evidence="2">Uncharacterized protein</fullName>
    </submittedName>
</protein>
<accession>A0AAW0G8L0</accession>
<evidence type="ECO:0000256" key="1">
    <source>
        <dbReference type="SAM" id="MobiDB-lite"/>
    </source>
</evidence>
<sequence>MSTSEVDAAFSALPHSIRKRIDSAFDDALGSKSQTDYPRKRRKVSNAGGFVTPEVPSAGGFMVDEPAPGGFIIDDPAPGGFIPEESTSGGGFIIDEDDANLETTQEGPSQIPLSLIPTALQLLDLPPDDEDVLSVFRNAASGWSDSSRGSRPREDGDDQFVSRKDWRAVCAALLDTGDASNDADDADEDGGDVEMQDQVEEEDDVPSGEEYDPSDSPLSSAEEDDDDGEYNEGGGGFVPSKKSKGKQPARGTRSRKKTMTDEDFEDDDVLNAPKRITPRQKAECRRTFALFFPDVDDEELDKKRIMIRDVSRIATLLKEKLTAENIVEMLETFSTSADKSVTLSDFETLMITAKLA</sequence>
<comment type="caution">
    <text evidence="2">The sequence shown here is derived from an EMBL/GenBank/DDBJ whole genome shotgun (WGS) entry which is preliminary data.</text>
</comment>
<feature type="compositionally biased region" description="Acidic residues" evidence="1">
    <location>
        <begin position="221"/>
        <end position="230"/>
    </location>
</feature>
<keyword evidence="3" id="KW-1185">Reference proteome</keyword>
<feature type="region of interest" description="Disordered" evidence="1">
    <location>
        <begin position="141"/>
        <end position="160"/>
    </location>
</feature>
<feature type="compositionally biased region" description="Acidic residues" evidence="1">
    <location>
        <begin position="181"/>
        <end position="213"/>
    </location>
</feature>
<organism evidence="2 3">
    <name type="scientific">Cerrena zonata</name>
    <dbReference type="NCBI Taxonomy" id="2478898"/>
    <lineage>
        <taxon>Eukaryota</taxon>
        <taxon>Fungi</taxon>
        <taxon>Dikarya</taxon>
        <taxon>Basidiomycota</taxon>
        <taxon>Agaricomycotina</taxon>
        <taxon>Agaricomycetes</taxon>
        <taxon>Polyporales</taxon>
        <taxon>Cerrenaceae</taxon>
        <taxon>Cerrena</taxon>
    </lineage>
</organism>
<evidence type="ECO:0000313" key="2">
    <source>
        <dbReference type="EMBL" id="KAK7687929.1"/>
    </source>
</evidence>